<dbReference type="EnsemblMetazoa" id="XM_022789516">
    <property type="protein sequence ID" value="XP_022645251"/>
    <property type="gene ID" value="LOC111243654"/>
</dbReference>
<dbReference type="OrthoDB" id="10262892at2759"/>
<dbReference type="GO" id="GO:0030150">
    <property type="term" value="P:protein import into mitochondrial matrix"/>
    <property type="evidence" value="ECO:0007669"/>
    <property type="project" value="InterPro"/>
</dbReference>
<evidence type="ECO:0000313" key="9">
    <source>
        <dbReference type="EnsemblMetazoa" id="XP_022645251"/>
    </source>
</evidence>
<accession>A0A7M7J0U6</accession>
<organism evidence="9 10">
    <name type="scientific">Varroa destructor</name>
    <name type="common">Honeybee mite</name>
    <dbReference type="NCBI Taxonomy" id="109461"/>
    <lineage>
        <taxon>Eukaryota</taxon>
        <taxon>Metazoa</taxon>
        <taxon>Ecdysozoa</taxon>
        <taxon>Arthropoda</taxon>
        <taxon>Chelicerata</taxon>
        <taxon>Arachnida</taxon>
        <taxon>Acari</taxon>
        <taxon>Parasitiformes</taxon>
        <taxon>Mesostigmata</taxon>
        <taxon>Gamasina</taxon>
        <taxon>Dermanyssoidea</taxon>
        <taxon>Varroidae</taxon>
        <taxon>Varroa</taxon>
    </lineage>
</organism>
<evidence type="ECO:0000256" key="7">
    <source>
        <dbReference type="ARBA" id="ARBA00023128"/>
    </source>
</evidence>
<keyword evidence="6" id="KW-0811">Translocation</keyword>
<dbReference type="FunFam" id="1.10.287.110:FF:000006">
    <property type="entry name" value="Import inner membrane translocase subunit TIM16"/>
    <property type="match status" value="1"/>
</dbReference>
<keyword evidence="5" id="KW-0653">Protein transport</keyword>
<dbReference type="InterPro" id="IPR036869">
    <property type="entry name" value="J_dom_sf"/>
</dbReference>
<dbReference type="KEGG" id="vde:111243654"/>
<evidence type="ECO:0000256" key="2">
    <source>
        <dbReference type="ARBA" id="ARBA00008817"/>
    </source>
</evidence>
<reference evidence="9" key="1">
    <citation type="submission" date="2021-01" db="UniProtKB">
        <authorList>
            <consortium name="EnsemblMetazoa"/>
        </authorList>
    </citation>
    <scope>IDENTIFICATION</scope>
</reference>
<evidence type="ECO:0000256" key="5">
    <source>
        <dbReference type="ARBA" id="ARBA00022927"/>
    </source>
</evidence>
<dbReference type="FunCoup" id="A0A7M7J0U6">
    <property type="interactions" value="616"/>
</dbReference>
<dbReference type="Pfam" id="PF03656">
    <property type="entry name" value="Pam16"/>
    <property type="match status" value="1"/>
</dbReference>
<proteinExistence type="inferred from homology"/>
<keyword evidence="4" id="KW-0999">Mitochondrion inner membrane</keyword>
<dbReference type="InterPro" id="IPR005341">
    <property type="entry name" value="Tim16"/>
</dbReference>
<dbReference type="GO" id="GO:0005744">
    <property type="term" value="C:TIM23 mitochondrial import inner membrane translocase complex"/>
    <property type="evidence" value="ECO:0007669"/>
    <property type="project" value="InterPro"/>
</dbReference>
<dbReference type="Proteomes" id="UP000594260">
    <property type="component" value="Unplaced"/>
</dbReference>
<dbReference type="Gene3D" id="1.10.287.110">
    <property type="entry name" value="DnaJ domain"/>
    <property type="match status" value="1"/>
</dbReference>
<evidence type="ECO:0000256" key="3">
    <source>
        <dbReference type="ARBA" id="ARBA00022448"/>
    </source>
</evidence>
<dbReference type="GeneID" id="111243654"/>
<protein>
    <submittedName>
        <fullName evidence="9">Uncharacterized protein</fullName>
    </submittedName>
</protein>
<evidence type="ECO:0000313" key="10">
    <source>
        <dbReference type="Proteomes" id="UP000594260"/>
    </source>
</evidence>
<evidence type="ECO:0000256" key="6">
    <source>
        <dbReference type="ARBA" id="ARBA00023010"/>
    </source>
</evidence>
<dbReference type="PANTHER" id="PTHR12388">
    <property type="entry name" value="MITOCHONDRIA ASSOCIATED GRANULOCYTE MACROPHAGE CSF SIGNALING MOLECULE"/>
    <property type="match status" value="1"/>
</dbReference>
<comment type="subcellular location">
    <subcellularLocation>
        <location evidence="1">Mitochondrion inner membrane</location>
        <topology evidence="1">Peripheral membrane protein</topology>
        <orientation evidence="1">Matrix side</orientation>
    </subcellularLocation>
</comment>
<keyword evidence="7" id="KW-0496">Mitochondrion</keyword>
<evidence type="ECO:0000256" key="1">
    <source>
        <dbReference type="ARBA" id="ARBA00004443"/>
    </source>
</evidence>
<dbReference type="AlphaFoldDB" id="A0A7M7J0U6"/>
<sequence length="134" mass="15019">MAKYLAQIIALGAQAVGRAFARAVRQEINASQQAAARMGHNRPERAAANAKAGMTLEEALQILNVGSKMDPVEVEKNYKHLFEVNDRSKGGTLYLQSKVFRAMERIQEELKMNEQDTSVKYKPVEKVNKQTSRL</sequence>
<name>A0A7M7J0U6_VARDE</name>
<comment type="similarity">
    <text evidence="2">Belongs to the TIM16/PAM16 family.</text>
</comment>
<dbReference type="InParanoid" id="A0A7M7J0U6"/>
<evidence type="ECO:0000256" key="8">
    <source>
        <dbReference type="ARBA" id="ARBA00023136"/>
    </source>
</evidence>
<keyword evidence="8" id="KW-0472">Membrane</keyword>
<dbReference type="OMA" id="AKYLIQI"/>
<dbReference type="RefSeq" id="XP_022645251.1">
    <property type="nucleotide sequence ID" value="XM_022789516.1"/>
</dbReference>
<evidence type="ECO:0000256" key="4">
    <source>
        <dbReference type="ARBA" id="ARBA00022792"/>
    </source>
</evidence>
<keyword evidence="3" id="KW-0813">Transport</keyword>
<dbReference type="PANTHER" id="PTHR12388:SF0">
    <property type="entry name" value="MITOCHONDRIAL IMPORT INNER MEMBRANE TRANSLOCASE SUBUNIT TIM16"/>
    <property type="match status" value="1"/>
</dbReference>
<keyword evidence="10" id="KW-1185">Reference proteome</keyword>